<protein>
    <submittedName>
        <fullName evidence="1">Uncharacterized protein</fullName>
    </submittedName>
</protein>
<reference evidence="2" key="1">
    <citation type="journal article" date="2020" name="Genome Biol.">
        <title>Gamete binning: chromosome-level and haplotype-resolved genome assembly enabled by high-throughput single-cell sequencing of gamete genomes.</title>
        <authorList>
            <person name="Campoy J.A."/>
            <person name="Sun H."/>
            <person name="Goel M."/>
            <person name="Jiao W.-B."/>
            <person name="Folz-Donahue K."/>
            <person name="Wang N."/>
            <person name="Rubio M."/>
            <person name="Liu C."/>
            <person name="Kukat C."/>
            <person name="Ruiz D."/>
            <person name="Huettel B."/>
            <person name="Schneeberger K."/>
        </authorList>
    </citation>
    <scope>NUCLEOTIDE SEQUENCE [LARGE SCALE GENOMIC DNA]</scope>
    <source>
        <strain evidence="2">cv. Rojo Pasion</strain>
    </source>
</reference>
<evidence type="ECO:0000313" key="1">
    <source>
        <dbReference type="EMBL" id="CAB4303901.1"/>
    </source>
</evidence>
<proteinExistence type="predicted"/>
<dbReference type="AlphaFoldDB" id="A0A6J5WU61"/>
<gene>
    <name evidence="1" type="ORF">ORAREDHAP_LOCUS20789</name>
</gene>
<organism evidence="1 2">
    <name type="scientific">Prunus armeniaca</name>
    <name type="common">Apricot</name>
    <name type="synonym">Armeniaca vulgaris</name>
    <dbReference type="NCBI Taxonomy" id="36596"/>
    <lineage>
        <taxon>Eukaryota</taxon>
        <taxon>Viridiplantae</taxon>
        <taxon>Streptophyta</taxon>
        <taxon>Embryophyta</taxon>
        <taxon>Tracheophyta</taxon>
        <taxon>Spermatophyta</taxon>
        <taxon>Magnoliopsida</taxon>
        <taxon>eudicotyledons</taxon>
        <taxon>Gunneridae</taxon>
        <taxon>Pentapetalae</taxon>
        <taxon>rosids</taxon>
        <taxon>fabids</taxon>
        <taxon>Rosales</taxon>
        <taxon>Rosaceae</taxon>
        <taxon>Amygdaloideae</taxon>
        <taxon>Amygdaleae</taxon>
        <taxon>Prunus</taxon>
    </lineage>
</organism>
<sequence length="97" mass="10659">MEDGNPYGGLKMVAMKKGSFHGQREGDGERGKLGDLNGATEMVTKASSVDGAREICFIDVRKGFLKGRDIVQCLREHRVSEKLRARELKSSILFSAS</sequence>
<keyword evidence="2" id="KW-1185">Reference proteome</keyword>
<dbReference type="EMBL" id="CAEKKB010000003">
    <property type="protein sequence ID" value="CAB4303901.1"/>
    <property type="molecule type" value="Genomic_DNA"/>
</dbReference>
<accession>A0A6J5WU61</accession>
<dbReference type="Proteomes" id="UP000507245">
    <property type="component" value="Unassembled WGS sequence"/>
</dbReference>
<name>A0A6J5WU61_PRUAR</name>
<evidence type="ECO:0000313" key="2">
    <source>
        <dbReference type="Proteomes" id="UP000507245"/>
    </source>
</evidence>